<accession>A0ABT0QD65</accession>
<protein>
    <submittedName>
        <fullName evidence="1">DUF1684 domain-containing protein</fullName>
    </submittedName>
</protein>
<organism evidence="1 2">
    <name type="scientific">Jejuia spongiicola</name>
    <dbReference type="NCBI Taxonomy" id="2942207"/>
    <lineage>
        <taxon>Bacteria</taxon>
        <taxon>Pseudomonadati</taxon>
        <taxon>Bacteroidota</taxon>
        <taxon>Flavobacteriia</taxon>
        <taxon>Flavobacteriales</taxon>
        <taxon>Flavobacteriaceae</taxon>
        <taxon>Jejuia</taxon>
    </lineage>
</organism>
<evidence type="ECO:0000313" key="1">
    <source>
        <dbReference type="EMBL" id="MCL6294573.1"/>
    </source>
</evidence>
<keyword evidence="2" id="KW-1185">Reference proteome</keyword>
<dbReference type="RefSeq" id="WP_249972435.1">
    <property type="nucleotide sequence ID" value="NZ_JAMFLZ010000002.1"/>
</dbReference>
<dbReference type="InterPro" id="IPR012467">
    <property type="entry name" value="DUF1684"/>
</dbReference>
<dbReference type="PANTHER" id="PTHR41913:SF1">
    <property type="entry name" value="DUF1684 DOMAIN-CONTAINING PROTEIN"/>
    <property type="match status" value="1"/>
</dbReference>
<dbReference type="PANTHER" id="PTHR41913">
    <property type="entry name" value="DUF1684 DOMAIN-CONTAINING PROTEIN"/>
    <property type="match status" value="1"/>
</dbReference>
<comment type="caution">
    <text evidence="1">The sequence shown here is derived from an EMBL/GenBank/DDBJ whole genome shotgun (WGS) entry which is preliminary data.</text>
</comment>
<dbReference type="EMBL" id="JAMFLZ010000002">
    <property type="protein sequence ID" value="MCL6294573.1"/>
    <property type="molecule type" value="Genomic_DNA"/>
</dbReference>
<dbReference type="Proteomes" id="UP001165381">
    <property type="component" value="Unassembled WGS sequence"/>
</dbReference>
<reference evidence="1" key="1">
    <citation type="submission" date="2022-05" db="EMBL/GenBank/DDBJ databases">
        <authorList>
            <person name="Park J.-S."/>
        </authorList>
    </citation>
    <scope>NUCLEOTIDE SEQUENCE</scope>
    <source>
        <strain evidence="1">2012CJ34-3</strain>
    </source>
</reference>
<sequence>MKSLFALSFCVICFTSCAQKKQPLKGETEFQREINAEYKDATASPLKDKDRKKFEGLDFFKFDSTYVVIASFKRTPNEKVFKMKTTTDRTPEYVKYGVLNFSLKGENFTLNIYQNQGLIEKEGYEDYLFLPFLDETNGLESYGGGRYIDTRIPEGDTMVIDFNRAYNPYCAYNDKYSCPIVPRKNYLKTRIEAGVKAFDKH</sequence>
<name>A0ABT0QD65_9FLAO</name>
<evidence type="ECO:0000313" key="2">
    <source>
        <dbReference type="Proteomes" id="UP001165381"/>
    </source>
</evidence>
<dbReference type="Pfam" id="PF07920">
    <property type="entry name" value="DUF1684"/>
    <property type="match status" value="1"/>
</dbReference>
<gene>
    <name evidence="1" type="ORF">M3P09_06180</name>
</gene>
<proteinExistence type="predicted"/>